<proteinExistence type="predicted"/>
<keyword evidence="2" id="KW-1185">Reference proteome</keyword>
<protein>
    <submittedName>
        <fullName evidence="1">Uncharacterized protein</fullName>
    </submittedName>
</protein>
<evidence type="ECO:0000313" key="1">
    <source>
        <dbReference type="EMBL" id="KAH0557510.1"/>
    </source>
</evidence>
<organism evidence="1 2">
    <name type="scientific">Cotesia glomerata</name>
    <name type="common">Lepidopteran parasitic wasp</name>
    <name type="synonym">Apanteles glomeratus</name>
    <dbReference type="NCBI Taxonomy" id="32391"/>
    <lineage>
        <taxon>Eukaryota</taxon>
        <taxon>Metazoa</taxon>
        <taxon>Ecdysozoa</taxon>
        <taxon>Arthropoda</taxon>
        <taxon>Hexapoda</taxon>
        <taxon>Insecta</taxon>
        <taxon>Pterygota</taxon>
        <taxon>Neoptera</taxon>
        <taxon>Endopterygota</taxon>
        <taxon>Hymenoptera</taxon>
        <taxon>Apocrita</taxon>
        <taxon>Ichneumonoidea</taxon>
        <taxon>Braconidae</taxon>
        <taxon>Microgastrinae</taxon>
        <taxon>Cotesia</taxon>
    </lineage>
</organism>
<dbReference type="EMBL" id="JAHXZJ010000747">
    <property type="protein sequence ID" value="KAH0557510.1"/>
    <property type="molecule type" value="Genomic_DNA"/>
</dbReference>
<comment type="caution">
    <text evidence="1">The sequence shown here is derived from an EMBL/GenBank/DDBJ whole genome shotgun (WGS) entry which is preliminary data.</text>
</comment>
<dbReference type="AlphaFoldDB" id="A0AAV7IR20"/>
<name>A0AAV7IR20_COTGL</name>
<dbReference type="Proteomes" id="UP000826195">
    <property type="component" value="Unassembled WGS sequence"/>
</dbReference>
<accession>A0AAV7IR20</accession>
<gene>
    <name evidence="1" type="ORF">KQX54_007316</name>
</gene>
<reference evidence="1 2" key="1">
    <citation type="journal article" date="2021" name="J. Hered.">
        <title>A chromosome-level genome assembly of the parasitoid wasp, Cotesia glomerata (Hymenoptera: Braconidae).</title>
        <authorList>
            <person name="Pinto B.J."/>
            <person name="Weis J.J."/>
            <person name="Gamble T."/>
            <person name="Ode P.J."/>
            <person name="Paul R."/>
            <person name="Zaspel J.M."/>
        </authorList>
    </citation>
    <scope>NUCLEOTIDE SEQUENCE [LARGE SCALE GENOMIC DNA]</scope>
    <source>
        <strain evidence="1">CgM1</strain>
    </source>
</reference>
<evidence type="ECO:0000313" key="2">
    <source>
        <dbReference type="Proteomes" id="UP000826195"/>
    </source>
</evidence>
<sequence>MEKTISHNDLEKASNKEDMSKRAKLLVRMKWPDKAIRLQLGFDKIAPGVKILISNQEVSGIQAKSLNFLSQI</sequence>